<organism evidence="5 6">
    <name type="scientific">Candidatus Weimeria bifida</name>
    <dbReference type="NCBI Taxonomy" id="2599074"/>
    <lineage>
        <taxon>Bacteria</taxon>
        <taxon>Bacillati</taxon>
        <taxon>Bacillota</taxon>
        <taxon>Clostridia</taxon>
        <taxon>Lachnospirales</taxon>
        <taxon>Lachnospiraceae</taxon>
        <taxon>Candidatus Weimeria</taxon>
    </lineage>
</organism>
<dbReference type="Gene3D" id="3.40.1400.10">
    <property type="entry name" value="Sugar-phosphate isomerase, RpiB/LacA/LacB"/>
    <property type="match status" value="1"/>
</dbReference>
<protein>
    <submittedName>
        <fullName evidence="5">Ribose 5-phosphate isomerase B</fullName>
        <ecNumber evidence="5">5.3.1.6</ecNumber>
    </submittedName>
</protein>
<feature type="active site" description="Proton acceptor" evidence="3">
    <location>
        <position position="65"/>
    </location>
</feature>
<reference evidence="5" key="1">
    <citation type="journal article" date="2020" name="Appl. Environ. Microbiol.">
        <title>Medium-Chain Fatty Acid Synthesis by 'Candidatus Weimeria bifida' gen. nov., sp. nov., and 'Candidatus Pseudoramibacter fermentans' sp. nov.</title>
        <authorList>
            <person name="Scarborough M.J."/>
            <person name="Myers K.S."/>
            <person name="Donohue T.J."/>
            <person name="Noguera D.R."/>
        </authorList>
    </citation>
    <scope>NUCLEOTIDE SEQUENCE</scope>
    <source>
        <strain evidence="5">LCO1.1</strain>
    </source>
</reference>
<dbReference type="PIRSF" id="PIRSF005384">
    <property type="entry name" value="RpiB_LacA_B"/>
    <property type="match status" value="1"/>
</dbReference>
<feature type="binding site" evidence="4">
    <location>
        <position position="136"/>
    </location>
    <ligand>
        <name>D-ribulose 5-phosphate</name>
        <dbReference type="ChEBI" id="CHEBI:58121"/>
    </ligand>
</feature>
<evidence type="ECO:0000256" key="2">
    <source>
        <dbReference type="ARBA" id="ARBA00023235"/>
    </source>
</evidence>
<evidence type="ECO:0000313" key="6">
    <source>
        <dbReference type="Proteomes" id="UP000460257"/>
    </source>
</evidence>
<proteinExistence type="inferred from homology"/>
<accession>A0A6N7J1X2</accession>
<dbReference type="EMBL" id="VOGC01000007">
    <property type="protein sequence ID" value="MQN02093.1"/>
    <property type="molecule type" value="Genomic_DNA"/>
</dbReference>
<sequence>MKILIGNDHAGTELKFEIMEHLQEEGYEVENFGTDTTERVNYPEIGQKVAEALMAGDGDLGILICGTGVGITLAANKVPGIRAACCSDTTTAHLVREHNHANILGIGARIVGPELAKDIVDSYLNAVPQGGRHQTRIDMITEIEKKYNK</sequence>
<evidence type="ECO:0000313" key="5">
    <source>
        <dbReference type="EMBL" id="MQN02093.1"/>
    </source>
</evidence>
<dbReference type="Proteomes" id="UP000460257">
    <property type="component" value="Unassembled WGS sequence"/>
</dbReference>
<feature type="binding site" evidence="4">
    <location>
        <position position="109"/>
    </location>
    <ligand>
        <name>D-ribulose 5-phosphate</name>
        <dbReference type="ChEBI" id="CHEBI:58121"/>
    </ligand>
</feature>
<name>A0A6N7J1X2_9FIRM</name>
<feature type="binding site" evidence="4">
    <location>
        <begin position="8"/>
        <end position="9"/>
    </location>
    <ligand>
        <name>D-ribulose 5-phosphate</name>
        <dbReference type="ChEBI" id="CHEBI:58121"/>
    </ligand>
</feature>
<dbReference type="PANTHER" id="PTHR30345">
    <property type="entry name" value="RIBOSE-5-PHOSPHATE ISOMERASE B"/>
    <property type="match status" value="1"/>
</dbReference>
<dbReference type="SUPFAM" id="SSF89623">
    <property type="entry name" value="Ribose/Galactose isomerase RpiB/AlsB"/>
    <property type="match status" value="1"/>
</dbReference>
<dbReference type="AlphaFoldDB" id="A0A6N7J1X2"/>
<gene>
    <name evidence="5" type="primary">rpiB</name>
    <name evidence="5" type="ORF">FRC54_09380</name>
</gene>
<comment type="caution">
    <text evidence="5">The sequence shown here is derived from an EMBL/GenBank/DDBJ whole genome shotgun (WGS) entry which is preliminary data.</text>
</comment>
<evidence type="ECO:0000256" key="3">
    <source>
        <dbReference type="PIRSR" id="PIRSR005384-1"/>
    </source>
</evidence>
<evidence type="ECO:0000256" key="1">
    <source>
        <dbReference type="ARBA" id="ARBA00008754"/>
    </source>
</evidence>
<evidence type="ECO:0000256" key="4">
    <source>
        <dbReference type="PIRSR" id="PIRSR005384-2"/>
    </source>
</evidence>
<dbReference type="GO" id="GO:0009052">
    <property type="term" value="P:pentose-phosphate shunt, non-oxidative branch"/>
    <property type="evidence" value="ECO:0007669"/>
    <property type="project" value="TreeGrafter"/>
</dbReference>
<dbReference type="GO" id="GO:0019316">
    <property type="term" value="P:D-allose catabolic process"/>
    <property type="evidence" value="ECO:0007669"/>
    <property type="project" value="TreeGrafter"/>
</dbReference>
<dbReference type="Pfam" id="PF02502">
    <property type="entry name" value="LacAB_rpiB"/>
    <property type="match status" value="1"/>
</dbReference>
<dbReference type="InterPro" id="IPR003500">
    <property type="entry name" value="RpiB_LacA_LacB"/>
</dbReference>
<comment type="similarity">
    <text evidence="1">Belongs to the LacAB/RpiB family.</text>
</comment>
<feature type="binding site" evidence="4">
    <location>
        <begin position="66"/>
        <end position="70"/>
    </location>
    <ligand>
        <name>D-ribulose 5-phosphate</name>
        <dbReference type="ChEBI" id="CHEBI:58121"/>
    </ligand>
</feature>
<feature type="binding site" evidence="4">
    <location>
        <position position="132"/>
    </location>
    <ligand>
        <name>D-ribulose 5-phosphate</name>
        <dbReference type="ChEBI" id="CHEBI:58121"/>
    </ligand>
</feature>
<dbReference type="NCBIfam" id="NF004051">
    <property type="entry name" value="PRK05571.1"/>
    <property type="match status" value="1"/>
</dbReference>
<keyword evidence="6" id="KW-1185">Reference proteome</keyword>
<dbReference type="GO" id="GO:0004751">
    <property type="term" value="F:ribose-5-phosphate isomerase activity"/>
    <property type="evidence" value="ECO:0007669"/>
    <property type="project" value="UniProtKB-EC"/>
</dbReference>
<feature type="binding site" evidence="4">
    <location>
        <position position="99"/>
    </location>
    <ligand>
        <name>D-ribulose 5-phosphate</name>
        <dbReference type="ChEBI" id="CHEBI:58121"/>
    </ligand>
</feature>
<dbReference type="PANTHER" id="PTHR30345:SF0">
    <property type="entry name" value="DNA DAMAGE-REPAIR_TOLERATION PROTEIN DRT102"/>
    <property type="match status" value="1"/>
</dbReference>
<keyword evidence="2 5" id="KW-0413">Isomerase</keyword>
<dbReference type="NCBIfam" id="TIGR01120">
    <property type="entry name" value="rpiB"/>
    <property type="match status" value="1"/>
</dbReference>
<dbReference type="InterPro" id="IPR036569">
    <property type="entry name" value="RpiB_LacA_LacB_sf"/>
</dbReference>
<dbReference type="NCBIfam" id="TIGR00689">
    <property type="entry name" value="rpiB_lacA_lacB"/>
    <property type="match status" value="1"/>
</dbReference>
<dbReference type="InterPro" id="IPR004785">
    <property type="entry name" value="RpiB"/>
</dbReference>
<feature type="active site" description="Proton donor" evidence="3">
    <location>
        <position position="98"/>
    </location>
</feature>
<dbReference type="EC" id="5.3.1.6" evidence="5"/>